<accession>A0A397JHR4</accession>
<keyword evidence="5" id="KW-1185">Reference proteome</keyword>
<feature type="signal peptide" evidence="2">
    <location>
        <begin position="1"/>
        <end position="20"/>
    </location>
</feature>
<organism evidence="4 5">
    <name type="scientific">Diversispora epigaea</name>
    <dbReference type="NCBI Taxonomy" id="1348612"/>
    <lineage>
        <taxon>Eukaryota</taxon>
        <taxon>Fungi</taxon>
        <taxon>Fungi incertae sedis</taxon>
        <taxon>Mucoromycota</taxon>
        <taxon>Glomeromycotina</taxon>
        <taxon>Glomeromycetes</taxon>
        <taxon>Diversisporales</taxon>
        <taxon>Diversisporaceae</taxon>
        <taxon>Diversispora</taxon>
    </lineage>
</organism>
<evidence type="ECO:0000256" key="2">
    <source>
        <dbReference type="SAM" id="SignalP"/>
    </source>
</evidence>
<feature type="domain" description="MD-2-related lipid-recognition" evidence="3">
    <location>
        <begin position="32"/>
        <end position="151"/>
    </location>
</feature>
<dbReference type="InterPro" id="IPR014756">
    <property type="entry name" value="Ig_E-set"/>
</dbReference>
<feature type="chain" id="PRO_5017459122" description="Phosphatidylglycerol/phosphatidylinositol transfer protein" evidence="2">
    <location>
        <begin position="21"/>
        <end position="153"/>
    </location>
</feature>
<dbReference type="Proteomes" id="UP000266861">
    <property type="component" value="Unassembled WGS sequence"/>
</dbReference>
<gene>
    <name evidence="4" type="ORF">Glove_85g13</name>
</gene>
<dbReference type="SUPFAM" id="SSF81296">
    <property type="entry name" value="E set domains"/>
    <property type="match status" value="1"/>
</dbReference>
<dbReference type="Gene3D" id="2.60.40.770">
    <property type="match status" value="1"/>
</dbReference>
<protein>
    <recommendedName>
        <fullName evidence="1">Phosphatidylglycerol/phosphatidylinositol transfer protein</fullName>
    </recommendedName>
</protein>
<reference evidence="4 5" key="1">
    <citation type="submission" date="2018-08" db="EMBL/GenBank/DDBJ databases">
        <title>Genome and evolution of the arbuscular mycorrhizal fungus Diversispora epigaea (formerly Glomus versiforme) and its bacterial endosymbionts.</title>
        <authorList>
            <person name="Sun X."/>
            <person name="Fei Z."/>
            <person name="Harrison M."/>
        </authorList>
    </citation>
    <scope>NUCLEOTIDE SEQUENCE [LARGE SCALE GENOMIC DNA]</scope>
    <source>
        <strain evidence="4 5">IT104</strain>
    </source>
</reference>
<dbReference type="Pfam" id="PF02221">
    <property type="entry name" value="E1_DerP2_DerF2"/>
    <property type="match status" value="1"/>
</dbReference>
<dbReference type="OrthoDB" id="6409159at2759"/>
<evidence type="ECO:0000313" key="5">
    <source>
        <dbReference type="Proteomes" id="UP000266861"/>
    </source>
</evidence>
<evidence type="ECO:0000256" key="1">
    <source>
        <dbReference type="ARBA" id="ARBA00016056"/>
    </source>
</evidence>
<dbReference type="STRING" id="1348612.A0A397JHR4"/>
<dbReference type="InterPro" id="IPR003172">
    <property type="entry name" value="ML_dom"/>
</dbReference>
<dbReference type="EMBL" id="PQFF01000081">
    <property type="protein sequence ID" value="RHZ84160.1"/>
    <property type="molecule type" value="Genomic_DNA"/>
</dbReference>
<name>A0A397JHR4_9GLOM</name>
<dbReference type="SMART" id="SM00737">
    <property type="entry name" value="ML"/>
    <property type="match status" value="1"/>
</dbReference>
<evidence type="ECO:0000313" key="4">
    <source>
        <dbReference type="EMBL" id="RHZ84160.1"/>
    </source>
</evidence>
<sequence length="153" mass="16596">MKQKFIFVFILLTMLLMVNAIPYQLHKRAIDFGPCPDPPIPLLTVSLSSDTIEPGKTVTITISGKLAEEVPAVPESTLVQVAFTYADGTIIPNSFFSKDLCTRIKCPISAGTTFSIVENVPVPAELPLFKIMVGINDTEEFKFLGCASTGNLS</sequence>
<evidence type="ECO:0000259" key="3">
    <source>
        <dbReference type="SMART" id="SM00737"/>
    </source>
</evidence>
<proteinExistence type="predicted"/>
<comment type="caution">
    <text evidence="4">The sequence shown here is derived from an EMBL/GenBank/DDBJ whole genome shotgun (WGS) entry which is preliminary data.</text>
</comment>
<keyword evidence="2" id="KW-0732">Signal</keyword>
<dbReference type="AlphaFoldDB" id="A0A397JHR4"/>